<dbReference type="Pfam" id="PF12196">
    <property type="entry name" value="hNIFK_binding"/>
    <property type="match status" value="1"/>
</dbReference>
<dbReference type="InterPro" id="IPR000504">
    <property type="entry name" value="RRM_dom"/>
</dbReference>
<accession>A0A2R9C2V1</accession>
<dbReference type="Ensembl" id="ENSPPAT00000059162.1">
    <property type="protein sequence ID" value="ENSPPAP00000036270.1"/>
    <property type="gene ID" value="ENSPPAG00000040912.1"/>
</dbReference>
<dbReference type="FunFam" id="3.30.70.330:FF:000526">
    <property type="entry name" value="MKI67 (FHA domain) interacting nucleolar phosphoprotein"/>
    <property type="match status" value="1"/>
</dbReference>
<dbReference type="InterPro" id="IPR035979">
    <property type="entry name" value="RBD_domain_sf"/>
</dbReference>
<evidence type="ECO:0000313" key="7">
    <source>
        <dbReference type="Ensembl" id="ENSPPAP00000036270.1"/>
    </source>
</evidence>
<reference evidence="7" key="2">
    <citation type="submission" date="2025-08" db="UniProtKB">
        <authorList>
            <consortium name="Ensembl"/>
        </authorList>
    </citation>
    <scope>IDENTIFICATION</scope>
</reference>
<reference evidence="7" key="3">
    <citation type="submission" date="2025-09" db="UniProtKB">
        <authorList>
            <consortium name="Ensembl"/>
        </authorList>
    </citation>
    <scope>IDENTIFICATION</scope>
</reference>
<evidence type="ECO:0000259" key="6">
    <source>
        <dbReference type="PROSITE" id="PS50102"/>
    </source>
</evidence>
<feature type="region of interest" description="Disordered" evidence="5">
    <location>
        <begin position="209"/>
        <end position="244"/>
    </location>
</feature>
<keyword evidence="3" id="KW-0539">Nucleus</keyword>
<keyword evidence="8" id="KW-1185">Reference proteome</keyword>
<dbReference type="Proteomes" id="UP000240080">
    <property type="component" value="Chromosome 19"/>
</dbReference>
<feature type="domain" description="RRM" evidence="6">
    <location>
        <begin position="44"/>
        <end position="122"/>
    </location>
</feature>
<feature type="compositionally biased region" description="Basic residues" evidence="5">
    <location>
        <begin position="233"/>
        <end position="244"/>
    </location>
</feature>
<dbReference type="PANTHER" id="PTHR46754">
    <property type="entry name" value="MKI67 FHA DOMAIN-INTERACTING NUCLEOLAR PHOSPHOPROTEIN"/>
    <property type="match status" value="1"/>
</dbReference>
<dbReference type="EMBL" id="AJFE02043495">
    <property type="status" value="NOT_ANNOTATED_CDS"/>
    <property type="molecule type" value="Genomic_DNA"/>
</dbReference>
<dbReference type="OMA" id="VCKHITQ"/>
<evidence type="ECO:0000313" key="8">
    <source>
        <dbReference type="Proteomes" id="UP000240080"/>
    </source>
</evidence>
<dbReference type="SUPFAM" id="SSF54928">
    <property type="entry name" value="RNA-binding domain, RBD"/>
    <property type="match status" value="1"/>
</dbReference>
<dbReference type="GO" id="GO:0003723">
    <property type="term" value="F:RNA binding"/>
    <property type="evidence" value="ECO:0007669"/>
    <property type="project" value="UniProtKB-UniRule"/>
</dbReference>
<protein>
    <recommendedName>
        <fullName evidence="6">RRM domain-containing protein</fullName>
    </recommendedName>
</protein>
<proteinExistence type="predicted"/>
<dbReference type="GO" id="GO:0005730">
    <property type="term" value="C:nucleolus"/>
    <property type="evidence" value="ECO:0007669"/>
    <property type="project" value="UniProtKB-SubCell"/>
</dbReference>
<dbReference type="STRING" id="9597.ENSPPAP00000036270"/>
<dbReference type="PROSITE" id="PS50102">
    <property type="entry name" value="RRM"/>
    <property type="match status" value="1"/>
</dbReference>
<dbReference type="Pfam" id="PF00076">
    <property type="entry name" value="RRM_1"/>
    <property type="match status" value="1"/>
</dbReference>
<dbReference type="InterPro" id="IPR012677">
    <property type="entry name" value="Nucleotide-bd_a/b_plait_sf"/>
</dbReference>
<dbReference type="Gene3D" id="3.30.70.330">
    <property type="match status" value="1"/>
</dbReference>
<name>A0A2R9C2V1_PANPA</name>
<evidence type="ECO:0000256" key="1">
    <source>
        <dbReference type="ARBA" id="ARBA00004604"/>
    </source>
</evidence>
<evidence type="ECO:0000256" key="5">
    <source>
        <dbReference type="SAM" id="MobiDB-lite"/>
    </source>
</evidence>
<keyword evidence="2 4" id="KW-0694">RNA-binding</keyword>
<evidence type="ECO:0000256" key="4">
    <source>
        <dbReference type="PROSITE-ProRule" id="PRU00176"/>
    </source>
</evidence>
<organism evidence="7 8">
    <name type="scientific">Pan paniscus</name>
    <name type="common">Pygmy chimpanzee</name>
    <name type="synonym">Bonobo</name>
    <dbReference type="NCBI Taxonomy" id="9597"/>
    <lineage>
        <taxon>Eukaryota</taxon>
        <taxon>Metazoa</taxon>
        <taxon>Chordata</taxon>
        <taxon>Craniata</taxon>
        <taxon>Vertebrata</taxon>
        <taxon>Euteleostomi</taxon>
        <taxon>Mammalia</taxon>
        <taxon>Eutheria</taxon>
        <taxon>Euarchontoglires</taxon>
        <taxon>Primates</taxon>
        <taxon>Haplorrhini</taxon>
        <taxon>Catarrhini</taxon>
        <taxon>Hominidae</taxon>
        <taxon>Pan</taxon>
    </lineage>
</organism>
<evidence type="ECO:0000256" key="2">
    <source>
        <dbReference type="ARBA" id="ARBA00022884"/>
    </source>
</evidence>
<dbReference type="SMART" id="SM00360">
    <property type="entry name" value="RRM"/>
    <property type="match status" value="1"/>
</dbReference>
<evidence type="ECO:0000256" key="3">
    <source>
        <dbReference type="ARBA" id="ARBA00023242"/>
    </source>
</evidence>
<sequence length="244" mass="27715">MAAFSGLAEISLLNPQEDVQFQKEVAQVCKHITQQKKQEQLTPGVVYMRHLPNLLNETQIFSYFSQFGTVTQFRLSRSKMTGNSKGYAFVEFESEDVAKIVAETMNNYLFGERLLECHFMPPGKVHKELFKHWNIPFKQPSNPSLAGHGGSLPISKTNCQTSTKGHVLHKKKKKVLGTLDTPEKTVDIQGLTPVCTPTFLERRKSEVAEMNDDDEANEIVFKQPISYTQTPTHSRKNRRSKSNQ</sequence>
<dbReference type="AlphaFoldDB" id="A0A2R9C2V1"/>
<reference evidence="7 8" key="1">
    <citation type="journal article" date="2012" name="Nature">
        <title>The bonobo genome compared with the chimpanzee and human genomes.</title>
        <authorList>
            <person name="Prufer K."/>
            <person name="Munch K."/>
            <person name="Hellmann I."/>
            <person name="Akagi K."/>
            <person name="Miller J.R."/>
            <person name="Walenz B."/>
            <person name="Koren S."/>
            <person name="Sutton G."/>
            <person name="Kodira C."/>
            <person name="Winer R."/>
            <person name="Knight J.R."/>
            <person name="Mullikin J.C."/>
            <person name="Meader S.J."/>
            <person name="Ponting C.P."/>
            <person name="Lunter G."/>
            <person name="Higashino S."/>
            <person name="Hobolth A."/>
            <person name="Dutheil J."/>
            <person name="Karakoc E."/>
            <person name="Alkan C."/>
            <person name="Sajjadian S."/>
            <person name="Catacchio C.R."/>
            <person name="Ventura M."/>
            <person name="Marques-Bonet T."/>
            <person name="Eichler E.E."/>
            <person name="Andre C."/>
            <person name="Atencia R."/>
            <person name="Mugisha L."/>
            <person name="Junhold J."/>
            <person name="Patterson N."/>
            <person name="Siebauer M."/>
            <person name="Good J.M."/>
            <person name="Fischer A."/>
            <person name="Ptak S.E."/>
            <person name="Lachmann M."/>
            <person name="Symer D.E."/>
            <person name="Mailund T."/>
            <person name="Schierup M.H."/>
            <person name="Andres A.M."/>
            <person name="Kelso J."/>
            <person name="Paabo S."/>
        </authorList>
    </citation>
    <scope>NUCLEOTIDE SEQUENCE [LARGE SCALE GENOMIC DNA]</scope>
</reference>
<dbReference type="GeneTree" id="ENSGT00390000011515"/>
<dbReference type="InterPro" id="IPR021043">
    <property type="entry name" value="NIFK_FHA_Ki67-binding"/>
</dbReference>
<comment type="subcellular location">
    <subcellularLocation>
        <location evidence="1">Nucleus</location>
        <location evidence="1">Nucleolus</location>
    </subcellularLocation>
</comment>
<dbReference type="CDD" id="cd12307">
    <property type="entry name" value="RRM_NIFK_like"/>
    <property type="match status" value="1"/>
</dbReference>